<name>A0A853FYR9_9BURK</name>
<dbReference type="Pfam" id="PF02481">
    <property type="entry name" value="DNA_processg_A"/>
    <property type="match status" value="1"/>
</dbReference>
<dbReference type="InterPro" id="IPR003488">
    <property type="entry name" value="DprA"/>
</dbReference>
<dbReference type="InterPro" id="IPR041614">
    <property type="entry name" value="DprA_WH"/>
</dbReference>
<evidence type="ECO:0000256" key="1">
    <source>
        <dbReference type="ARBA" id="ARBA00006525"/>
    </source>
</evidence>
<feature type="domain" description="DprA winged helix" evidence="4">
    <location>
        <begin position="315"/>
        <end position="371"/>
    </location>
</feature>
<evidence type="ECO:0000259" key="3">
    <source>
        <dbReference type="Pfam" id="PF02481"/>
    </source>
</evidence>
<dbReference type="Proteomes" id="UP000559809">
    <property type="component" value="Unassembled WGS sequence"/>
</dbReference>
<dbReference type="Gene3D" id="1.10.10.10">
    <property type="entry name" value="Winged helix-like DNA-binding domain superfamily/Winged helix DNA-binding domain"/>
    <property type="match status" value="1"/>
</dbReference>
<keyword evidence="6" id="KW-1185">Reference proteome</keyword>
<gene>
    <name evidence="5" type="primary">dprA</name>
    <name evidence="5" type="ORF">H0A72_05765</name>
</gene>
<proteinExistence type="inferred from homology"/>
<evidence type="ECO:0000256" key="2">
    <source>
        <dbReference type="SAM" id="MobiDB-lite"/>
    </source>
</evidence>
<dbReference type="InterPro" id="IPR036388">
    <property type="entry name" value="WH-like_DNA-bd_sf"/>
</dbReference>
<comment type="caution">
    <text evidence="5">The sequence shown here is derived from an EMBL/GenBank/DDBJ whole genome shotgun (WGS) entry which is preliminary data.</text>
</comment>
<comment type="similarity">
    <text evidence="1">Belongs to the DprA/Smf family.</text>
</comment>
<dbReference type="RefSeq" id="WP_180154122.1">
    <property type="nucleotide sequence ID" value="NZ_JACCEM010000003.1"/>
</dbReference>
<reference evidence="5 6" key="1">
    <citation type="submission" date="2020-07" db="EMBL/GenBank/DDBJ databases">
        <title>Taxonomic revisions and descriptions of new bacterial species based on genomic comparisons in the high-G+C-content subgroup of the family Alcaligenaceae.</title>
        <authorList>
            <person name="Szabo A."/>
            <person name="Felfoldi T."/>
        </authorList>
    </citation>
    <scope>NUCLEOTIDE SEQUENCE [LARGE SCALE GENOMIC DNA]</scope>
    <source>
        <strain evidence="5 6">LMG 24012</strain>
    </source>
</reference>
<evidence type="ECO:0000313" key="5">
    <source>
        <dbReference type="EMBL" id="NYT48812.1"/>
    </source>
</evidence>
<dbReference type="PANTHER" id="PTHR43022:SF1">
    <property type="entry name" value="PROTEIN SMF"/>
    <property type="match status" value="1"/>
</dbReference>
<dbReference type="NCBIfam" id="TIGR00732">
    <property type="entry name" value="dprA"/>
    <property type="match status" value="1"/>
</dbReference>
<dbReference type="GO" id="GO:0009294">
    <property type="term" value="P:DNA-mediated transformation"/>
    <property type="evidence" value="ECO:0007669"/>
    <property type="project" value="InterPro"/>
</dbReference>
<feature type="compositionally biased region" description="Low complexity" evidence="2">
    <location>
        <begin position="298"/>
        <end position="315"/>
    </location>
</feature>
<dbReference type="Gene3D" id="3.40.50.450">
    <property type="match status" value="1"/>
</dbReference>
<evidence type="ECO:0000259" key="4">
    <source>
        <dbReference type="Pfam" id="PF17782"/>
    </source>
</evidence>
<dbReference type="Pfam" id="PF17782">
    <property type="entry name" value="WHD_DprA"/>
    <property type="match status" value="1"/>
</dbReference>
<dbReference type="SUPFAM" id="SSF102405">
    <property type="entry name" value="MCP/YpsA-like"/>
    <property type="match status" value="1"/>
</dbReference>
<dbReference type="EMBL" id="JACCEM010000003">
    <property type="protein sequence ID" value="NYT48812.1"/>
    <property type="molecule type" value="Genomic_DNA"/>
</dbReference>
<sequence>MPLTLPTDELSSWIRLSLEPGLGPAQARGLLAAIGLPQDVYAASLGQLAGLLPPPLALQLKSPLADETRAAVDATLKWLDQPGHHLLTLADPGYPRSLLDTHDPPLLLYVNGAVPLLSRPGIAIVGARSATVGGADNARAFARYLAEQGWSIVSGLALGIDAAAHEGALAAGSQGGGTVAVLGTGIDIVYPARNRGLAHRIAAEGALVSEFPLGTRALPHQFPRRNRLVAGLSRGVLVVEAARQSGSLITARLATEMGREVFAIPGSIHSPLSRGCHALIRQGAKLVESGQDIHEELGAPGSSAAASAPDLLSPLEAPPLDEDAARVLDALGHDPAHIDQLAARSGMDLPRLNACLLELELSDRVFRHEDGRFQRRQAAVAPTDQRLYDGRQPS</sequence>
<organism evidence="5 6">
    <name type="scientific">Parapusillimonas granuli</name>
    <dbReference type="NCBI Taxonomy" id="380911"/>
    <lineage>
        <taxon>Bacteria</taxon>
        <taxon>Pseudomonadati</taxon>
        <taxon>Pseudomonadota</taxon>
        <taxon>Betaproteobacteria</taxon>
        <taxon>Burkholderiales</taxon>
        <taxon>Alcaligenaceae</taxon>
        <taxon>Parapusillimonas</taxon>
    </lineage>
</organism>
<feature type="domain" description="Smf/DprA SLOG" evidence="3">
    <location>
        <begin position="86"/>
        <end position="297"/>
    </location>
</feature>
<feature type="region of interest" description="Disordered" evidence="2">
    <location>
        <begin position="296"/>
        <end position="316"/>
    </location>
</feature>
<dbReference type="InterPro" id="IPR057666">
    <property type="entry name" value="DrpA_SLOG"/>
</dbReference>
<accession>A0A853FYR9</accession>
<evidence type="ECO:0000313" key="6">
    <source>
        <dbReference type="Proteomes" id="UP000559809"/>
    </source>
</evidence>
<dbReference type="PANTHER" id="PTHR43022">
    <property type="entry name" value="PROTEIN SMF"/>
    <property type="match status" value="1"/>
</dbReference>
<dbReference type="AlphaFoldDB" id="A0A853FYR9"/>
<protein>
    <submittedName>
        <fullName evidence="5">DNA-protecting protein DprA</fullName>
    </submittedName>
</protein>